<proteinExistence type="inferred from homology"/>
<dbReference type="SUPFAM" id="SSF53649">
    <property type="entry name" value="Alkaline phosphatase-like"/>
    <property type="match status" value="1"/>
</dbReference>
<accession>A0A6J6NFE5</accession>
<gene>
    <name evidence="4" type="ORF">UFOPK2295_01556</name>
</gene>
<evidence type="ECO:0000259" key="3">
    <source>
        <dbReference type="Pfam" id="PF00884"/>
    </source>
</evidence>
<dbReference type="GO" id="GO:0004065">
    <property type="term" value="F:arylsulfatase activity"/>
    <property type="evidence" value="ECO:0007669"/>
    <property type="project" value="TreeGrafter"/>
</dbReference>
<keyword evidence="2" id="KW-0378">Hydrolase</keyword>
<dbReference type="PANTHER" id="PTHR42693:SF53">
    <property type="entry name" value="ENDO-4-O-SULFATASE"/>
    <property type="match status" value="1"/>
</dbReference>
<sequence length="157" mass="17677">MTNIVLITADNQPPDLLGCYGNHEVHTPHIDDLASQGVMLSRFYCTNGMCSPGRASLLTGLMPSQHGVHSWLRDVDLRNWPDTWSAIQEFDSLATVLQNSGYQTAMVGKHHLGQPRIPIPGFDETVTFVRGHTEDFYDNQVIDHGEEYEVKERQTHC</sequence>
<evidence type="ECO:0000256" key="1">
    <source>
        <dbReference type="ARBA" id="ARBA00008779"/>
    </source>
</evidence>
<feature type="domain" description="Sulfatase N-terminal" evidence="3">
    <location>
        <begin position="3"/>
        <end position="126"/>
    </location>
</feature>
<comment type="similarity">
    <text evidence="1">Belongs to the sulfatase family.</text>
</comment>
<evidence type="ECO:0000256" key="2">
    <source>
        <dbReference type="ARBA" id="ARBA00022801"/>
    </source>
</evidence>
<organism evidence="4">
    <name type="scientific">freshwater metagenome</name>
    <dbReference type="NCBI Taxonomy" id="449393"/>
    <lineage>
        <taxon>unclassified sequences</taxon>
        <taxon>metagenomes</taxon>
        <taxon>ecological metagenomes</taxon>
    </lineage>
</organism>
<dbReference type="Gene3D" id="3.40.720.10">
    <property type="entry name" value="Alkaline Phosphatase, subunit A"/>
    <property type="match status" value="1"/>
</dbReference>
<reference evidence="4" key="1">
    <citation type="submission" date="2020-05" db="EMBL/GenBank/DDBJ databases">
        <authorList>
            <person name="Chiriac C."/>
            <person name="Salcher M."/>
            <person name="Ghai R."/>
            <person name="Kavagutti S V."/>
        </authorList>
    </citation>
    <scope>NUCLEOTIDE SEQUENCE</scope>
</reference>
<dbReference type="EMBL" id="CAEZWV010000045">
    <property type="protein sequence ID" value="CAB4683634.1"/>
    <property type="molecule type" value="Genomic_DNA"/>
</dbReference>
<dbReference type="Pfam" id="PF00884">
    <property type="entry name" value="Sulfatase"/>
    <property type="match status" value="1"/>
</dbReference>
<dbReference type="InterPro" id="IPR050738">
    <property type="entry name" value="Sulfatase"/>
</dbReference>
<dbReference type="PANTHER" id="PTHR42693">
    <property type="entry name" value="ARYLSULFATASE FAMILY MEMBER"/>
    <property type="match status" value="1"/>
</dbReference>
<protein>
    <submittedName>
        <fullName evidence="4">Unannotated protein</fullName>
    </submittedName>
</protein>
<name>A0A6J6NFE5_9ZZZZ</name>
<evidence type="ECO:0000313" key="4">
    <source>
        <dbReference type="EMBL" id="CAB4683634.1"/>
    </source>
</evidence>
<dbReference type="InterPro" id="IPR017850">
    <property type="entry name" value="Alkaline_phosphatase_core_sf"/>
</dbReference>
<dbReference type="InterPro" id="IPR000917">
    <property type="entry name" value="Sulfatase_N"/>
</dbReference>
<dbReference type="AlphaFoldDB" id="A0A6J6NFE5"/>